<keyword evidence="2" id="KW-1185">Reference proteome</keyword>
<protein>
    <submittedName>
        <fullName evidence="1">Uncharacterized protein</fullName>
    </submittedName>
</protein>
<dbReference type="STRING" id="1462526.BN990_04138"/>
<dbReference type="AlphaFoldDB" id="A0A024QIH0"/>
<gene>
    <name evidence="1" type="ORF">BN990_04138</name>
</gene>
<dbReference type="OrthoDB" id="2974322at2"/>
<accession>A0A024QIH0</accession>
<evidence type="ECO:0000313" key="2">
    <source>
        <dbReference type="Proteomes" id="UP000028875"/>
    </source>
</evidence>
<name>A0A024QIH0_9BACI</name>
<dbReference type="EMBL" id="CCDP010000003">
    <property type="protein sequence ID" value="CDQ41761.1"/>
    <property type="molecule type" value="Genomic_DNA"/>
</dbReference>
<proteinExistence type="predicted"/>
<dbReference type="Proteomes" id="UP000028875">
    <property type="component" value="Unassembled WGS sequence"/>
</dbReference>
<dbReference type="RefSeq" id="WP_148530740.1">
    <property type="nucleotide sequence ID" value="NZ_BNER01000008.1"/>
</dbReference>
<evidence type="ECO:0000313" key="1">
    <source>
        <dbReference type="EMBL" id="CDQ41761.1"/>
    </source>
</evidence>
<sequence>MSEVQEKISNRMRKIGSKKNFSLESGAAEIKKNDKLINVNVNTDGGVQVIDLILEPHHFDELSSEVRLNFDEYCNALNDFIDEEEDDWKSLRMKDQVNMTSDHIIKATIIKYAKEKEHIDVDKASGIEISYLKRHNEKGMYLGEAINVTLTIMPQLGIN</sequence>
<comment type="caution">
    <text evidence="1">The sequence shown here is derived from an EMBL/GenBank/DDBJ whole genome shotgun (WGS) entry which is preliminary data.</text>
</comment>
<reference evidence="1 2" key="1">
    <citation type="submission" date="2014-03" db="EMBL/GenBank/DDBJ databases">
        <authorList>
            <person name="Urmite Genomes U."/>
        </authorList>
    </citation>
    <scope>NUCLEOTIDE SEQUENCE [LARGE SCALE GENOMIC DNA]</scope>
    <source>
        <strain evidence="1 2">Vm-5</strain>
    </source>
</reference>
<reference evidence="2" key="2">
    <citation type="submission" date="2014-05" db="EMBL/GenBank/DDBJ databases">
        <title>Draft genome sequence of Virgibacillus massiliensis Vm-5.</title>
        <authorList>
            <person name="Khelaifia S."/>
            <person name="Croce O."/>
            <person name="Lagier J.C."/>
            <person name="Raoult D."/>
        </authorList>
    </citation>
    <scope>NUCLEOTIDE SEQUENCE [LARGE SCALE GENOMIC DNA]</scope>
    <source>
        <strain evidence="2">Vm-5</strain>
    </source>
</reference>
<organism evidence="1 2">
    <name type="scientific">Virgibacillus massiliensis</name>
    <dbReference type="NCBI Taxonomy" id="1462526"/>
    <lineage>
        <taxon>Bacteria</taxon>
        <taxon>Bacillati</taxon>
        <taxon>Bacillota</taxon>
        <taxon>Bacilli</taxon>
        <taxon>Bacillales</taxon>
        <taxon>Bacillaceae</taxon>
        <taxon>Virgibacillus</taxon>
    </lineage>
</organism>